<evidence type="ECO:0000313" key="1">
    <source>
        <dbReference type="EMBL" id="KAK5105658.1"/>
    </source>
</evidence>
<protein>
    <recommendedName>
        <fullName evidence="3">C6 transcription factor</fullName>
    </recommendedName>
</protein>
<dbReference type="InterPro" id="IPR021858">
    <property type="entry name" value="Fun_TF"/>
</dbReference>
<accession>A0AAN7TF68</accession>
<dbReference type="Proteomes" id="UP001310890">
    <property type="component" value="Unassembled WGS sequence"/>
</dbReference>
<sequence>MVTLSTAPYTLAVNCAVSDLNDPVQPDKPTGAGALTASRNTIGLLQHFQSVTSVTLGDSPVQQVMNTHVAQSAWENPYLMHMLLAVSSAHLKWLRSATKRLQESRLYAIAEAEHGQTGLSLYQAALVAAGSGSEQNMDALISTTFLSVIFAFRLEDQVSSNAFSTDYDTAVAHALGPLAAGSGIIALGEAFRVLDCVAWMPVIRRGDDRFGSYTNQAPGIEGLPSALVDLCDLDEQSTSENSEYYSVVRALAPLLRLGPSIDHFSKLIAFGDRKFSLLRPLLRRRDAKALLLLSYWLGLLRRLDQWWLNVRTSSLCLAVVEYLLTIPHPKIHALLSYPASCGQGDLGYLWY</sequence>
<dbReference type="Pfam" id="PF11951">
    <property type="entry name" value="Fungal_trans_2"/>
    <property type="match status" value="1"/>
</dbReference>
<dbReference type="PANTHER" id="PTHR47784:SF9">
    <property type="entry name" value="ZN(II)2CYS6 TRANSCRIPTION FACTOR (EUROFUNG)"/>
    <property type="match status" value="1"/>
</dbReference>
<name>A0AAN7TF68_9PEZI</name>
<dbReference type="EMBL" id="JAVRRL010000178">
    <property type="protein sequence ID" value="KAK5105658.1"/>
    <property type="molecule type" value="Genomic_DNA"/>
</dbReference>
<organism evidence="1 2">
    <name type="scientific">Meristemomyces frigidus</name>
    <dbReference type="NCBI Taxonomy" id="1508187"/>
    <lineage>
        <taxon>Eukaryota</taxon>
        <taxon>Fungi</taxon>
        <taxon>Dikarya</taxon>
        <taxon>Ascomycota</taxon>
        <taxon>Pezizomycotina</taxon>
        <taxon>Dothideomycetes</taxon>
        <taxon>Dothideomycetidae</taxon>
        <taxon>Mycosphaerellales</taxon>
        <taxon>Teratosphaeriaceae</taxon>
        <taxon>Meristemomyces</taxon>
    </lineage>
</organism>
<dbReference type="InterPro" id="IPR053157">
    <property type="entry name" value="Sterol_Uptake_Regulator"/>
</dbReference>
<comment type="caution">
    <text evidence="1">The sequence shown here is derived from an EMBL/GenBank/DDBJ whole genome shotgun (WGS) entry which is preliminary data.</text>
</comment>
<evidence type="ECO:0000313" key="2">
    <source>
        <dbReference type="Proteomes" id="UP001310890"/>
    </source>
</evidence>
<gene>
    <name evidence="1" type="ORF">LTR62_002508</name>
</gene>
<dbReference type="AlphaFoldDB" id="A0AAN7TF68"/>
<reference evidence="1" key="1">
    <citation type="submission" date="2023-08" db="EMBL/GenBank/DDBJ databases">
        <title>Black Yeasts Isolated from many extreme environments.</title>
        <authorList>
            <person name="Coleine C."/>
            <person name="Stajich J.E."/>
            <person name="Selbmann L."/>
        </authorList>
    </citation>
    <scope>NUCLEOTIDE SEQUENCE</scope>
    <source>
        <strain evidence="1">CCFEE 5401</strain>
    </source>
</reference>
<evidence type="ECO:0008006" key="3">
    <source>
        <dbReference type="Google" id="ProtNLM"/>
    </source>
</evidence>
<dbReference type="GO" id="GO:0001228">
    <property type="term" value="F:DNA-binding transcription activator activity, RNA polymerase II-specific"/>
    <property type="evidence" value="ECO:0007669"/>
    <property type="project" value="TreeGrafter"/>
</dbReference>
<proteinExistence type="predicted"/>
<dbReference type="PANTHER" id="PTHR47784">
    <property type="entry name" value="STEROL UPTAKE CONTROL PROTEIN 2"/>
    <property type="match status" value="1"/>
</dbReference>